<evidence type="ECO:0008006" key="3">
    <source>
        <dbReference type="Google" id="ProtNLM"/>
    </source>
</evidence>
<sequence length="288" mass="31186">MVSGVERSASDTIIVRMDSGSGATKYCAPYLPRWKCVPLIVSAAALMALPFVSGEGPSGDSALATLGQPKASAADIPSAPLVFDTAEPLQSPGVDWLRDQVTYVNVRTGEHRGTAAERTARPALSLSKLYIADYVFEHGTRKEQIKAVRMIQKSDDDIADELFDAYPDCIDVTARKYNLEATKTVGRWGYSYTSTYDVVHFIVQLLRENPESKVLTAMRSVASKASDGTVQDFGTYTLPGVEGTKLGWSNDGVLHSSVFFGADFVVAAAVVGTQKDLTDLVQHQILRK</sequence>
<evidence type="ECO:0000313" key="2">
    <source>
        <dbReference type="Proteomes" id="UP000029910"/>
    </source>
</evidence>
<dbReference type="Proteomes" id="UP000029910">
    <property type="component" value="Chromosome"/>
</dbReference>
<name>A0ABN4EJU2_9CORY</name>
<proteinExistence type="predicted"/>
<reference evidence="1 2" key="1">
    <citation type="journal article" date="2015" name="Genome Announc.">
        <title>Genome Sequence of Corynebacterium ulcerans Strain FRC11.</title>
        <authorList>
            <person name="Benevides Lde J."/>
            <person name="Viana M.V."/>
            <person name="Mariano D.C."/>
            <person name="Rocha Fde S."/>
            <person name="Bagano P.C."/>
            <person name="Folador E.L."/>
            <person name="Pereira F.L."/>
            <person name="Dorella F.A."/>
            <person name="Leal C.A."/>
            <person name="Carvalho A.F."/>
            <person name="Soares Sde C."/>
            <person name="Carneiro A."/>
            <person name="Ramos R."/>
            <person name="Badell-Ocando E."/>
            <person name="Guiso N."/>
            <person name="Silva A."/>
            <person name="Figueiredo H."/>
            <person name="Azevedo V."/>
            <person name="Guimaraes L.C."/>
        </authorList>
    </citation>
    <scope>NUCLEOTIDE SEQUENCE [LARGE SCALE GENOMIC DNA]</scope>
    <source>
        <strain evidence="2">FRC0011</strain>
    </source>
</reference>
<keyword evidence="2" id="KW-1185">Reference proteome</keyword>
<accession>A0ABN4EJU2</accession>
<dbReference type="EMBL" id="CP009622">
    <property type="protein sequence ID" value="AIU32249.1"/>
    <property type="molecule type" value="Genomic_DNA"/>
</dbReference>
<evidence type="ECO:0000313" key="1">
    <source>
        <dbReference type="EMBL" id="AIU32249.1"/>
    </source>
</evidence>
<gene>
    <name evidence="1" type="ORF">CulFRC11_0660</name>
</gene>
<dbReference type="InterPro" id="IPR012338">
    <property type="entry name" value="Beta-lactam/transpept-like"/>
</dbReference>
<organism evidence="1 2">
    <name type="scientific">Corynebacterium ramonii</name>
    <dbReference type="NCBI Taxonomy" id="3026968"/>
    <lineage>
        <taxon>Bacteria</taxon>
        <taxon>Bacillati</taxon>
        <taxon>Actinomycetota</taxon>
        <taxon>Actinomycetes</taxon>
        <taxon>Mycobacteriales</taxon>
        <taxon>Corynebacteriaceae</taxon>
        <taxon>Corynebacterium</taxon>
    </lineage>
</organism>
<protein>
    <recommendedName>
        <fullName evidence="3">Beta-lactamase enzyme family protein</fullName>
    </recommendedName>
</protein>
<dbReference type="Gene3D" id="3.40.710.10">
    <property type="entry name" value="DD-peptidase/beta-lactamase superfamily"/>
    <property type="match status" value="1"/>
</dbReference>
<dbReference type="SUPFAM" id="SSF56601">
    <property type="entry name" value="beta-lactamase/transpeptidase-like"/>
    <property type="match status" value="1"/>
</dbReference>